<dbReference type="RefSeq" id="WP_092571606.1">
    <property type="nucleotide sequence ID" value="NZ_BMXH01000007.1"/>
</dbReference>
<dbReference type="InterPro" id="IPR039498">
    <property type="entry name" value="NTP_transf_5"/>
</dbReference>
<gene>
    <name evidence="1" type="ORF">SAMN05443545_1097</name>
</gene>
<dbReference type="Pfam" id="PF14907">
    <property type="entry name" value="NTP_transf_5"/>
    <property type="match status" value="1"/>
</dbReference>
<keyword evidence="1" id="KW-0808">Transferase</keyword>
<keyword evidence="2" id="KW-1185">Reference proteome</keyword>
<dbReference type="EMBL" id="FNNI01000009">
    <property type="protein sequence ID" value="SDX98162.1"/>
    <property type="molecule type" value="Genomic_DNA"/>
</dbReference>
<name>A0A1H3G4B7_9GAMM</name>
<dbReference type="Proteomes" id="UP000198500">
    <property type="component" value="Unassembled WGS sequence"/>
</dbReference>
<dbReference type="AlphaFoldDB" id="A0A1H3G4B7"/>
<dbReference type="GO" id="GO:0016740">
    <property type="term" value="F:transferase activity"/>
    <property type="evidence" value="ECO:0007669"/>
    <property type="project" value="UniProtKB-KW"/>
</dbReference>
<sequence>MMSDVSSVPSTIRLLILLSRLRLSPSQSEAALRLCPDISDWGEVTQEAKRHFVLPLVYRHLNDLEPPGLPREALDRMRQTSIAMTRHNLCVVAAQRHLMREVLGPQAIPHLFFKGPALAARYYGDPAGRFCRDIDLLVAHKDMVRLLEAAVASGYRLLKPDGMTPDRQSLTFAVDVHPVITLMSPLGVPVELHRRLDTTGAIYDTDSLLARTENLALGGGRVSVMPTDELFVYLCLHHTRHRWSHLHWLADLDVMQRSPDFDLQAVHACAVRRGLVSTVEASLALYRACAGIGDPRVAVVASHGRELLSVCLTNLQGDRRVELAQRQRNITTDFAFSWQSTMIHRWSHRLHNWLMVWRPSYSDYRPMPLRPHWQWVYRLTRPFRAMGKYFIRLVTPDAPSK</sequence>
<organism evidence="1 2">
    <name type="scientific">Aidingimonas halophila</name>
    <dbReference type="NCBI Taxonomy" id="574349"/>
    <lineage>
        <taxon>Bacteria</taxon>
        <taxon>Pseudomonadati</taxon>
        <taxon>Pseudomonadota</taxon>
        <taxon>Gammaproteobacteria</taxon>
        <taxon>Oceanospirillales</taxon>
        <taxon>Halomonadaceae</taxon>
        <taxon>Aidingimonas</taxon>
    </lineage>
</organism>
<protein>
    <submittedName>
        <fullName evidence="1">Uncharacterized nucleotidyltransferase</fullName>
    </submittedName>
</protein>
<proteinExistence type="predicted"/>
<evidence type="ECO:0000313" key="1">
    <source>
        <dbReference type="EMBL" id="SDX98162.1"/>
    </source>
</evidence>
<evidence type="ECO:0000313" key="2">
    <source>
        <dbReference type="Proteomes" id="UP000198500"/>
    </source>
</evidence>
<dbReference type="OrthoDB" id="9773927at2"/>
<dbReference type="STRING" id="574349.SAMN05443545_1097"/>
<reference evidence="1 2" key="1">
    <citation type="submission" date="2016-10" db="EMBL/GenBank/DDBJ databases">
        <authorList>
            <person name="de Groot N.N."/>
        </authorList>
    </citation>
    <scope>NUCLEOTIDE SEQUENCE [LARGE SCALE GENOMIC DNA]</scope>
    <source>
        <strain evidence="1 2">DSM 19219</strain>
    </source>
</reference>
<accession>A0A1H3G4B7</accession>